<dbReference type="Gene3D" id="1.20.120.450">
    <property type="entry name" value="dinb family like domain"/>
    <property type="match status" value="1"/>
</dbReference>
<comment type="caution">
    <text evidence="1">The sequence shown here is derived from an EMBL/GenBank/DDBJ whole genome shotgun (WGS) entry which is preliminary data.</text>
</comment>
<proteinExistence type="predicted"/>
<dbReference type="STRING" id="1131935.PDENDC454_20987"/>
<name>H3SKW3_9BACL</name>
<dbReference type="Proteomes" id="UP000003900">
    <property type="component" value="Unassembled WGS sequence"/>
</dbReference>
<dbReference type="InterPro" id="IPR034660">
    <property type="entry name" value="DinB/YfiT-like"/>
</dbReference>
<dbReference type="PATRIC" id="fig|1131935.3.peg.4369"/>
<keyword evidence="2" id="KW-1185">Reference proteome</keyword>
<dbReference type="SUPFAM" id="SSF109854">
    <property type="entry name" value="DinB/YfiT-like putative metalloenzymes"/>
    <property type="match status" value="1"/>
</dbReference>
<sequence length="87" mass="10087">MKSLFLYRGVGSILKTIFHIVDIEYSWIRVVENKTVIDPDYEDCMSLESVKALSDEYHKEIKDVIMNWSGQGSWELDRLRSMLSGAV</sequence>
<protein>
    <submittedName>
        <fullName evidence="1">DinB family protein</fullName>
    </submittedName>
</protein>
<reference evidence="1 2" key="1">
    <citation type="journal article" date="2012" name="J. Bacteriol.">
        <title>Genome Sequence of the Pattern-Forming Social Bacterium Paenibacillus dendritiformis C454 Chiral Morphotype.</title>
        <authorList>
            <person name="Sirota-Madi A."/>
            <person name="Olender T."/>
            <person name="Helman Y."/>
            <person name="Brainis I."/>
            <person name="Finkelshtein A."/>
            <person name="Roth D."/>
            <person name="Hagai E."/>
            <person name="Leshkowitz D."/>
            <person name="Brodsky L."/>
            <person name="Galatenko V."/>
            <person name="Nikolaev V."/>
            <person name="Gutnick D.L."/>
            <person name="Lancet D."/>
            <person name="Ben-Jacob E."/>
        </authorList>
    </citation>
    <scope>NUCLEOTIDE SEQUENCE [LARGE SCALE GENOMIC DNA]</scope>
    <source>
        <strain evidence="1 2">C454</strain>
    </source>
</reference>
<organism evidence="1 2">
    <name type="scientific">Paenibacillus dendritiformis C454</name>
    <dbReference type="NCBI Taxonomy" id="1131935"/>
    <lineage>
        <taxon>Bacteria</taxon>
        <taxon>Bacillati</taxon>
        <taxon>Bacillota</taxon>
        <taxon>Bacilli</taxon>
        <taxon>Bacillales</taxon>
        <taxon>Paenibacillaceae</taxon>
        <taxon>Paenibacillus</taxon>
    </lineage>
</organism>
<evidence type="ECO:0000313" key="2">
    <source>
        <dbReference type="Proteomes" id="UP000003900"/>
    </source>
</evidence>
<accession>H3SKW3</accession>
<dbReference type="AlphaFoldDB" id="H3SKW3"/>
<dbReference type="EMBL" id="AHKH01000077">
    <property type="protein sequence ID" value="EHQ60277.1"/>
    <property type="molecule type" value="Genomic_DNA"/>
</dbReference>
<gene>
    <name evidence="1" type="ORF">PDENDC454_20987</name>
</gene>
<evidence type="ECO:0000313" key="1">
    <source>
        <dbReference type="EMBL" id="EHQ60277.1"/>
    </source>
</evidence>